<dbReference type="PANTHER" id="PTHR42930">
    <property type="entry name" value="PHOSPHATE-SPECIFIC TRANSPORT SYSTEM ACCESSORY PROTEIN PHOU"/>
    <property type="match status" value="1"/>
</dbReference>
<accession>A0A143DHX2</accession>
<name>A0A143DHX2_9PROT</name>
<keyword evidence="11" id="KW-0614">Plasmid</keyword>
<evidence type="ECO:0000256" key="3">
    <source>
        <dbReference type="ARBA" id="ARBA00011738"/>
    </source>
</evidence>
<evidence type="ECO:0000259" key="10">
    <source>
        <dbReference type="Pfam" id="PF01895"/>
    </source>
</evidence>
<evidence type="ECO:0000256" key="4">
    <source>
        <dbReference type="ARBA" id="ARBA00022448"/>
    </source>
</evidence>
<evidence type="ECO:0000313" key="11">
    <source>
        <dbReference type="EMBL" id="AMW35913.1"/>
    </source>
</evidence>
<dbReference type="SUPFAM" id="SSF109755">
    <property type="entry name" value="PhoU-like"/>
    <property type="match status" value="1"/>
</dbReference>
<dbReference type="NCBIfam" id="TIGR02135">
    <property type="entry name" value="phoU_full"/>
    <property type="match status" value="1"/>
</dbReference>
<dbReference type="Gene3D" id="1.20.58.220">
    <property type="entry name" value="Phosphate transport system protein phou homolog 2, domain 2"/>
    <property type="match status" value="1"/>
</dbReference>
<keyword evidence="12" id="KW-1185">Reference proteome</keyword>
<dbReference type="FunFam" id="1.20.58.220:FF:000004">
    <property type="entry name" value="Phosphate-specific transport system accessory protein PhoU"/>
    <property type="match status" value="1"/>
</dbReference>
<evidence type="ECO:0000313" key="12">
    <source>
        <dbReference type="Proteomes" id="UP000076066"/>
    </source>
</evidence>
<evidence type="ECO:0000256" key="1">
    <source>
        <dbReference type="ARBA" id="ARBA00004496"/>
    </source>
</evidence>
<dbReference type="GeneID" id="53317698"/>
<evidence type="ECO:0000256" key="2">
    <source>
        <dbReference type="ARBA" id="ARBA00008107"/>
    </source>
</evidence>
<gene>
    <name evidence="11" type="ORF">AY555_11140</name>
</gene>
<protein>
    <recommendedName>
        <fullName evidence="8">Phosphate-specific transport system accessory protein PhoU</fullName>
    </recommendedName>
</protein>
<evidence type="ECO:0000256" key="6">
    <source>
        <dbReference type="ARBA" id="ARBA00022592"/>
    </source>
</evidence>
<dbReference type="KEGG" id="hjo:AY555_11140"/>
<dbReference type="RefSeq" id="WP_066137318.1">
    <property type="nucleotide sequence ID" value="NZ_CP014527.1"/>
</dbReference>
<proteinExistence type="inferred from homology"/>
<dbReference type="AlphaFoldDB" id="A0A143DHX2"/>
<geneLocation type="plasmid" evidence="11 12">
    <name>unnamed 2</name>
</geneLocation>
<evidence type="ECO:0000256" key="9">
    <source>
        <dbReference type="SAM" id="MobiDB-lite"/>
    </source>
</evidence>
<comment type="subunit">
    <text evidence="3 8">Homodimer.</text>
</comment>
<dbReference type="EMBL" id="CP014527">
    <property type="protein sequence ID" value="AMW35913.1"/>
    <property type="molecule type" value="Genomic_DNA"/>
</dbReference>
<dbReference type="PANTHER" id="PTHR42930:SF3">
    <property type="entry name" value="PHOSPHATE-SPECIFIC TRANSPORT SYSTEM ACCESSORY PROTEIN PHOU"/>
    <property type="match status" value="1"/>
</dbReference>
<keyword evidence="6 8" id="KW-0592">Phosphate transport</keyword>
<feature type="domain" description="PhoU" evidence="10">
    <location>
        <begin position="127"/>
        <end position="211"/>
    </location>
</feature>
<dbReference type="InterPro" id="IPR026022">
    <property type="entry name" value="PhoU_dom"/>
</dbReference>
<dbReference type="GO" id="GO:0006817">
    <property type="term" value="P:phosphate ion transport"/>
    <property type="evidence" value="ECO:0007669"/>
    <property type="project" value="UniProtKB-KW"/>
</dbReference>
<dbReference type="GO" id="GO:0045936">
    <property type="term" value="P:negative regulation of phosphate metabolic process"/>
    <property type="evidence" value="ECO:0007669"/>
    <property type="project" value="InterPro"/>
</dbReference>
<dbReference type="Pfam" id="PF01895">
    <property type="entry name" value="PhoU"/>
    <property type="match status" value="2"/>
</dbReference>
<comment type="function">
    <text evidence="7 8">Plays a role in the regulation of phosphate uptake.</text>
</comment>
<dbReference type="GO" id="GO:0005737">
    <property type="term" value="C:cytoplasm"/>
    <property type="evidence" value="ECO:0007669"/>
    <property type="project" value="UniProtKB-SubCell"/>
</dbReference>
<comment type="subcellular location">
    <subcellularLocation>
        <location evidence="1 8">Cytoplasm</location>
    </subcellularLocation>
</comment>
<evidence type="ECO:0000256" key="7">
    <source>
        <dbReference type="ARBA" id="ARBA00056181"/>
    </source>
</evidence>
<keyword evidence="5 8" id="KW-0963">Cytoplasm</keyword>
<feature type="region of interest" description="Disordered" evidence="9">
    <location>
        <begin position="225"/>
        <end position="246"/>
    </location>
</feature>
<reference evidence="11 12" key="1">
    <citation type="submission" date="2016-02" db="EMBL/GenBank/DDBJ databases">
        <title>Complete Genome of H5569, the type strain of the newly described species Haematospirillium jordaniae.</title>
        <authorList>
            <person name="Nicholson A.C."/>
            <person name="Humrighouse B.W."/>
            <person name="Loparov V."/>
            <person name="McQuiston J.R."/>
        </authorList>
    </citation>
    <scope>NUCLEOTIDE SEQUENCE [LARGE SCALE GENOMIC DNA]</scope>
    <source>
        <strain evidence="11 12">H5569</strain>
        <plasmid evidence="12">Plasmid unnamed 2</plasmid>
    </source>
</reference>
<dbReference type="InterPro" id="IPR038078">
    <property type="entry name" value="PhoU-like_sf"/>
</dbReference>
<dbReference type="InterPro" id="IPR028366">
    <property type="entry name" value="PhoU"/>
</dbReference>
<dbReference type="PIRSF" id="PIRSF003107">
    <property type="entry name" value="PhoU"/>
    <property type="match status" value="1"/>
</dbReference>
<evidence type="ECO:0000256" key="8">
    <source>
        <dbReference type="PIRNR" id="PIRNR003107"/>
    </source>
</evidence>
<comment type="similarity">
    <text evidence="2 8">Belongs to the PhoU family.</text>
</comment>
<keyword evidence="4 8" id="KW-0813">Transport</keyword>
<dbReference type="Proteomes" id="UP000076066">
    <property type="component" value="Plasmid unnamed 2"/>
</dbReference>
<dbReference type="OrthoDB" id="9814256at2"/>
<evidence type="ECO:0000256" key="5">
    <source>
        <dbReference type="ARBA" id="ARBA00022490"/>
    </source>
</evidence>
<sequence length="246" mass="27189">MSGTEMHTVRSFEDELNQLSDIILRMGGMAEAQLTAAVQALVRRDSLAATDIIVADHRIDALEQDIHALAVRILALRQPMADDLRAIVSALKISADLERIGDYAANVAKRVLVINQLPPVPALASIPLMGRLVQEIIKEVLDAYVERDVEKALGVWHRDQEVDELHTSMFRELVSLMMEDPRNITACTHLMFVAKNIERIGDHATNIAETVHFLTVGRVLPMSRPKGDQAGEFMAPVQPSGSSRDT</sequence>
<dbReference type="GO" id="GO:0030643">
    <property type="term" value="P:intracellular phosphate ion homeostasis"/>
    <property type="evidence" value="ECO:0007669"/>
    <property type="project" value="InterPro"/>
</dbReference>
<feature type="domain" description="PhoU" evidence="10">
    <location>
        <begin position="23"/>
        <end position="111"/>
    </location>
</feature>
<organism evidence="11 12">
    <name type="scientific">Haematospirillum jordaniae</name>
    <dbReference type="NCBI Taxonomy" id="1549855"/>
    <lineage>
        <taxon>Bacteria</taxon>
        <taxon>Pseudomonadati</taxon>
        <taxon>Pseudomonadota</taxon>
        <taxon>Alphaproteobacteria</taxon>
        <taxon>Rhodospirillales</taxon>
        <taxon>Novispirillaceae</taxon>
        <taxon>Haematospirillum</taxon>
    </lineage>
</organism>